<dbReference type="VEuPathDB" id="CryptoDB:Vbra_20455"/>
<accession>A0A0G4EJW3</accession>
<sequence length="191" mass="21854">MGHWCSAEPRPFFINEREYNPDDEYLRVRAALARLNRWRELKYVCSIQRLSDDEIKEMAGWLDGDTNRVHEDHKADFKRKAKEYADRSAAHHREWMVWAVGEWNTQLLEAEVPEDIVPLGILGDRSNDDPDAPQPDTRAATRSQRTLAPAPAHAASQEGKDTPRGTTKAPGRIDVRPPWRVPLLEVAPQPC</sequence>
<evidence type="ECO:0000313" key="3">
    <source>
        <dbReference type="Proteomes" id="UP000041254"/>
    </source>
</evidence>
<dbReference type="PhylomeDB" id="A0A0G4EJW3"/>
<proteinExistence type="predicted"/>
<reference evidence="2 3" key="1">
    <citation type="submission" date="2014-11" db="EMBL/GenBank/DDBJ databases">
        <authorList>
            <person name="Zhu J."/>
            <person name="Qi W."/>
            <person name="Song R."/>
        </authorList>
    </citation>
    <scope>NUCLEOTIDE SEQUENCE [LARGE SCALE GENOMIC DNA]</scope>
</reference>
<dbReference type="InParanoid" id="A0A0G4EJW3"/>
<dbReference type="Proteomes" id="UP000041254">
    <property type="component" value="Unassembled WGS sequence"/>
</dbReference>
<name>A0A0G4EJW3_VITBC</name>
<dbReference type="EMBL" id="CDMY01000252">
    <property type="protein sequence ID" value="CEL97042.1"/>
    <property type="molecule type" value="Genomic_DNA"/>
</dbReference>
<evidence type="ECO:0000313" key="2">
    <source>
        <dbReference type="EMBL" id="CEL97042.1"/>
    </source>
</evidence>
<organism evidence="2 3">
    <name type="scientific">Vitrella brassicaformis (strain CCMP3155)</name>
    <dbReference type="NCBI Taxonomy" id="1169540"/>
    <lineage>
        <taxon>Eukaryota</taxon>
        <taxon>Sar</taxon>
        <taxon>Alveolata</taxon>
        <taxon>Colpodellida</taxon>
        <taxon>Vitrellaceae</taxon>
        <taxon>Vitrella</taxon>
    </lineage>
</organism>
<feature type="region of interest" description="Disordered" evidence="1">
    <location>
        <begin position="120"/>
        <end position="191"/>
    </location>
</feature>
<gene>
    <name evidence="2" type="ORF">Vbra_20455</name>
</gene>
<protein>
    <submittedName>
        <fullName evidence="2">Uncharacterized protein</fullName>
    </submittedName>
</protein>
<evidence type="ECO:0000256" key="1">
    <source>
        <dbReference type="SAM" id="MobiDB-lite"/>
    </source>
</evidence>
<dbReference type="AlphaFoldDB" id="A0A0G4EJW3"/>
<keyword evidence="3" id="KW-1185">Reference proteome</keyword>